<feature type="domain" description="VWFA" evidence="3">
    <location>
        <begin position="1586"/>
        <end position="1768"/>
    </location>
</feature>
<dbReference type="KEGG" id="hdt:HYPDE_33273"/>
<evidence type="ECO:0000256" key="2">
    <source>
        <dbReference type="SAM" id="SignalP"/>
    </source>
</evidence>
<dbReference type="InterPro" id="IPR036465">
    <property type="entry name" value="vWFA_dom_sf"/>
</dbReference>
<dbReference type="InterPro" id="IPR002035">
    <property type="entry name" value="VWF_A"/>
</dbReference>
<dbReference type="eggNOG" id="COG4733">
    <property type="taxonomic scope" value="Bacteria"/>
</dbReference>
<feature type="region of interest" description="Disordered" evidence="1">
    <location>
        <begin position="771"/>
        <end position="803"/>
    </location>
</feature>
<dbReference type="SMART" id="SM00327">
    <property type="entry name" value="VWA"/>
    <property type="match status" value="1"/>
</dbReference>
<keyword evidence="2" id="KW-0732">Signal</keyword>
<dbReference type="HOGENOM" id="CLU_237416_0_0_5"/>
<sequence>MKKVLHPSVVLDWRRLFSSRRSTIRRRSISIVFAALVSSLFSFSALAGDACVEEQEPNESPETAQAVSGNFCVQGTISDSDQSIFAWTVGADAAKRPWTVDLAGPHGQQTRVQIHRLEEPADADNPAVVGPELSSLVTPDGADSVQRSNFFIIPGVWLVGVSTSAGQGGAFHVSFRADDASADQAAPASASAEQAVQVAGQFALKGVLVNDSWSSWQLSPIEARKRWLLTATAPIGANVALELQSQDGKPILTSTQIAEGRLELADIGLPAGTYRIHLTSNDSKSYPFSLASASQGPRSPGREEEPNDSVLSARPLMLGQTMTGRIAHAGDVDTYVLPTTAAGQLLSIRLGGQSRAITRLCIGGADGAVLQCREGVMPSLDDIVITDAHRFFIVSGGPSPDATYDLAAHVIGQQSADAESEPNDTGDLANTLAGPLMRGRFVNADTDVFRFKATDSKPRTLKLTGDAATSLEVTDMQAQSSARVERATGTDGKPVTGPLQLSNLTLAPGDYLVVAKGTDGAYTLETTVSADAAPASGASTEREPNDAVEQAQALQEGERIAGVISPDGDVDQYRVSIVTPEDIIIHLDPDQGCPVVFALNWDSWSGSKPTATITGKSFAYPARLQPGDYTISVQHESQCSTASRYTIGFDATNLEAFGDIEPNDAFAGASAMPPNLKVEGTVGQFTDGDWFKLPKVEKDTGVSIVATGEVEAALTDGKPTSSAQMAQPTVIASGSQGEIVKGTVPAGATAAIRVNGRGAYTLAVTMDDRATVPTAGAPSSPSSQAKKSDAPPTVAEPAHPSNAAPSALKAELAFATAEIAAYWHRGQRVPGKLKVINGESTPVEVTFATTGLRPGWRLDLPPTATIAANSSLDLPLALEVASDPYAARPTKITVSLSKGSGTLANASASMAASISAQPVGDHLAFELPDELLGGFNVAWTALGGTLLSPPEGANDENGLSNINDGLSSNAGYIFDAALLPQTTTVRFGGNKTWPVRGITINPQTPGVWPPEYMANFELLLSADGETFERVLTGEVSQEPREQSFVLPKAIEAKAAQLRILSNHDGNLGRVAVSEWKVIVDPQVGIGAEIDIADSLRGGHVVWSDPLISAETPVVKGVLEEGGPGPVVSVPSGVAPQVTIGFHEDRAAQITALEWIDSEPANGAATFPGVMIDASTETPLGPWTRVGEWKLGEGKPSTKTFDKPIWARFLRFTSARKAGEGGETVQFPTKLRILERASNANYRSILGEWGQYSAASFYEKTLPAPPVAKPESDDNDSREKAEPLAMDQLVSGRVEIGRDEDWFKILQPEGMDRLTIMLGGEPTIGADISLVDDADKPVVLVDTGGTPREADFEARVVPGKTYYLKVSQPPHSVMIAYDTSGSLLAFIPIIYNALEVFAAGVHPGQEAVNFMPFDRPAMLPDFSDQPAILKQALAKDSRESTTSGLEGTSITAMRNLSTRRGTRALLLVTDAASSTTEATTDLWKMVEQTRPRIFAAHTGSFDDPLHEKQTMQDLSLASGGHYASSRSQPELDVAFDRVAAWLRRPAGYTLLAKAGKAAPPEPGRLAVASAAIPVNSEAPPSEKREGGLEIVLDASGSMLKHMDGRRRIEIARTSLARLVKDHLKPDDRVALRVFGHDKPGSCETTLVQPLGTLDPDAMTATVNGIVPQNLAKTPIAASLSQVESDLKDVTGTKTVILLTDGEETCGGDPRAVISTLAAHDIQVRVNIVGFSVDDPMLKGEFREWARIGRGRYFDAAKAQDLDSAIAAAADVPFAAYDNNGNVVGQGTVDGPGIAVPAGHYRVEVASTPPQIFSDVMIKERDVTRLSASK</sequence>
<keyword evidence="5" id="KW-1185">Reference proteome</keyword>
<dbReference type="EMBL" id="CP005587">
    <property type="protein sequence ID" value="AGK58327.1"/>
    <property type="molecule type" value="Genomic_DNA"/>
</dbReference>
<dbReference type="PROSITE" id="PS50234">
    <property type="entry name" value="VWFA"/>
    <property type="match status" value="1"/>
</dbReference>
<dbReference type="SUPFAM" id="SSF49785">
    <property type="entry name" value="Galactose-binding domain-like"/>
    <property type="match status" value="1"/>
</dbReference>
<dbReference type="InterPro" id="IPR008979">
    <property type="entry name" value="Galactose-bd-like_sf"/>
</dbReference>
<proteinExistence type="predicted"/>
<evidence type="ECO:0000259" key="3">
    <source>
        <dbReference type="PROSITE" id="PS50234"/>
    </source>
</evidence>
<feature type="compositionally biased region" description="Low complexity" evidence="1">
    <location>
        <begin position="771"/>
        <end position="785"/>
    </location>
</feature>
<feature type="region of interest" description="Disordered" evidence="1">
    <location>
        <begin position="474"/>
        <end position="496"/>
    </location>
</feature>
<feature type="compositionally biased region" description="Polar residues" evidence="1">
    <location>
        <begin position="287"/>
        <end position="297"/>
    </location>
</feature>
<evidence type="ECO:0000313" key="5">
    <source>
        <dbReference type="Proteomes" id="UP000005952"/>
    </source>
</evidence>
<dbReference type="OrthoDB" id="9783818at2"/>
<dbReference type="Gene3D" id="3.40.50.410">
    <property type="entry name" value="von Willebrand factor, type A domain"/>
    <property type="match status" value="2"/>
</dbReference>
<evidence type="ECO:0000313" key="4">
    <source>
        <dbReference type="EMBL" id="AGK58327.1"/>
    </source>
</evidence>
<gene>
    <name evidence="4" type="ORF">HYPDE_33273</name>
</gene>
<dbReference type="STRING" id="670307.HYPDE_33273"/>
<reference evidence="4 5" key="1">
    <citation type="journal article" date="2013" name="Genome Announc.">
        <title>Genome sequences for three denitrifying bacterial strains isolated from a uranium- and nitrate-contaminated subsurface environment.</title>
        <authorList>
            <person name="Venkatramanan R."/>
            <person name="Prakash O."/>
            <person name="Woyke T."/>
            <person name="Chain P."/>
            <person name="Goodwin L.A."/>
            <person name="Watson D."/>
            <person name="Brooks S."/>
            <person name="Kostka J.E."/>
            <person name="Green S.J."/>
        </authorList>
    </citation>
    <scope>NUCLEOTIDE SEQUENCE [LARGE SCALE GENOMIC DNA]</scope>
    <source>
        <strain evidence="4 5">1NES1</strain>
    </source>
</reference>
<dbReference type="Gene3D" id="2.60.120.260">
    <property type="entry name" value="Galactose-binding domain-like"/>
    <property type="match status" value="1"/>
</dbReference>
<protein>
    <submittedName>
        <fullName evidence="4">von Willebrand factor A</fullName>
    </submittedName>
</protein>
<name>N0B7T9_9HYPH</name>
<feature type="chain" id="PRO_5004105479" evidence="2">
    <location>
        <begin position="48"/>
        <end position="1828"/>
    </location>
</feature>
<dbReference type="SUPFAM" id="SSF53300">
    <property type="entry name" value="vWA-like"/>
    <property type="match status" value="1"/>
</dbReference>
<feature type="region of interest" description="Disordered" evidence="1">
    <location>
        <begin position="287"/>
        <end position="310"/>
    </location>
</feature>
<dbReference type="Pfam" id="PF13519">
    <property type="entry name" value="VWA_2"/>
    <property type="match status" value="1"/>
</dbReference>
<feature type="region of interest" description="Disordered" evidence="1">
    <location>
        <begin position="1262"/>
        <end position="1281"/>
    </location>
</feature>
<feature type="compositionally biased region" description="Basic and acidic residues" evidence="1">
    <location>
        <begin position="1269"/>
        <end position="1281"/>
    </location>
</feature>
<dbReference type="Gene3D" id="2.60.120.380">
    <property type="match status" value="4"/>
</dbReference>
<organism evidence="4 5">
    <name type="scientific">Hyphomicrobium denitrificans 1NES1</name>
    <dbReference type="NCBI Taxonomy" id="670307"/>
    <lineage>
        <taxon>Bacteria</taxon>
        <taxon>Pseudomonadati</taxon>
        <taxon>Pseudomonadota</taxon>
        <taxon>Alphaproteobacteria</taxon>
        <taxon>Hyphomicrobiales</taxon>
        <taxon>Hyphomicrobiaceae</taxon>
        <taxon>Hyphomicrobium</taxon>
    </lineage>
</organism>
<feature type="signal peptide" evidence="2">
    <location>
        <begin position="1"/>
        <end position="47"/>
    </location>
</feature>
<evidence type="ECO:0000256" key="1">
    <source>
        <dbReference type="SAM" id="MobiDB-lite"/>
    </source>
</evidence>
<dbReference type="Proteomes" id="UP000005952">
    <property type="component" value="Chromosome"/>
</dbReference>
<dbReference type="eggNOG" id="COG2304">
    <property type="taxonomic scope" value="Bacteria"/>
</dbReference>
<accession>N0B7T9</accession>